<keyword evidence="2" id="KW-1185">Reference proteome</keyword>
<dbReference type="EMBL" id="CP062310">
    <property type="protein sequence ID" value="QOJ79226.1"/>
    <property type="molecule type" value="Genomic_DNA"/>
</dbReference>
<name>A0A7L9FK16_9CREN</name>
<dbReference type="GeneID" id="59148596"/>
<dbReference type="AlphaFoldDB" id="A0A7L9FK16"/>
<accession>A0A7L9FK16</accession>
<gene>
    <name evidence="1" type="ORF">IG193_01830</name>
</gene>
<proteinExistence type="predicted"/>
<dbReference type="InParanoid" id="A0A7L9FK16"/>
<sequence length="341" mass="37478">MESEIEKFASKVGLRLLNGEEVYRGNDGAVYRVPLEVNGEAFIVHSVQSALVASRPEIVGRKLDSLVTHPARLVAGYLRRSGLADRKVVFMHVLRGSQGYRLDVALREAGFSVESQFVKVVYAGGLGEKHAEAKPHVASAQLTGLSGEEKTLVVADTVATGRTLKEALRFMLDMAVFKGVQFEKVVIYGFISESGARVVGDFLGENGITPLFFALEDFAALASNQYDMPLYGPDIGPRGVDAEKTIAGVSVPEALRAMLGEYFPGMDQPGDWSERQCLLFNGYGYERGKIGEHLERSLKSLEVLHNAVRGASWYEEWLEEVFKKRRKGLKRAMGVDACTPE</sequence>
<dbReference type="Proteomes" id="UP000594121">
    <property type="component" value="Chromosome"/>
</dbReference>
<evidence type="ECO:0000313" key="1">
    <source>
        <dbReference type="EMBL" id="QOJ79226.1"/>
    </source>
</evidence>
<dbReference type="RefSeq" id="WP_192819198.1">
    <property type="nucleotide sequence ID" value="NZ_CP062310.1"/>
</dbReference>
<organism evidence="1 2">
    <name type="scientific">Infirmifilum lucidum</name>
    <dbReference type="NCBI Taxonomy" id="2776706"/>
    <lineage>
        <taxon>Archaea</taxon>
        <taxon>Thermoproteota</taxon>
        <taxon>Thermoprotei</taxon>
        <taxon>Thermofilales</taxon>
        <taxon>Thermofilaceae</taxon>
        <taxon>Infirmifilum</taxon>
    </lineage>
</organism>
<evidence type="ECO:0000313" key="2">
    <source>
        <dbReference type="Proteomes" id="UP000594121"/>
    </source>
</evidence>
<reference evidence="1 2" key="1">
    <citation type="submission" date="2020-10" db="EMBL/GenBank/DDBJ databases">
        <title>Thermofilum lucidum 3507LT sp. nov. a novel member of Thermofilaceae family isolated from Chile hot spring, and proposal of description order Thermofilales.</title>
        <authorList>
            <person name="Zayulina K.S."/>
            <person name="Elcheninov A.G."/>
            <person name="Toshchakov S.V."/>
            <person name="Kublanov I.V."/>
        </authorList>
    </citation>
    <scope>NUCLEOTIDE SEQUENCE [LARGE SCALE GENOMIC DNA]</scope>
    <source>
        <strain evidence="1 2">3507LT</strain>
    </source>
</reference>
<protein>
    <submittedName>
        <fullName evidence="1">Uncharacterized protein</fullName>
    </submittedName>
</protein>
<dbReference type="KEGG" id="thel:IG193_01830"/>